<keyword evidence="2" id="KW-1185">Reference proteome</keyword>
<proteinExistence type="predicted"/>
<reference evidence="2" key="1">
    <citation type="journal article" date="2019" name="Int. J. Syst. Evol. Microbiol.">
        <title>The Global Catalogue of Microorganisms (GCM) 10K type strain sequencing project: providing services to taxonomists for standard genome sequencing and annotation.</title>
        <authorList>
            <consortium name="The Broad Institute Genomics Platform"/>
            <consortium name="The Broad Institute Genome Sequencing Center for Infectious Disease"/>
            <person name="Wu L."/>
            <person name="Ma J."/>
        </authorList>
    </citation>
    <scope>NUCLEOTIDE SEQUENCE [LARGE SCALE GENOMIC DNA]</scope>
    <source>
        <strain evidence="2">CGMCC 4.7645</strain>
    </source>
</reference>
<sequence length="177" mass="18303">MNAASRWHKALGWRGSLASAPPNWRISTIACGEPEPGPATASRASTASPASALWISAKVALDRGDLATAAERARAAVAVHRGGDVTSTLTGIHLMAGILDAAGRHREAATLLGGCDAICDQIGFFPERMDPADAPRVVAGLRERLSGPEFAEAYAAGRGLGLADVIEKIGASEPVRR</sequence>
<gene>
    <name evidence="1" type="ORF">ACFSXZ_24425</name>
</gene>
<evidence type="ECO:0000313" key="2">
    <source>
        <dbReference type="Proteomes" id="UP001597417"/>
    </source>
</evidence>
<accession>A0ABW5FXZ6</accession>
<organism evidence="1 2">
    <name type="scientific">Amycolatopsis pigmentata</name>
    <dbReference type="NCBI Taxonomy" id="450801"/>
    <lineage>
        <taxon>Bacteria</taxon>
        <taxon>Bacillati</taxon>
        <taxon>Actinomycetota</taxon>
        <taxon>Actinomycetes</taxon>
        <taxon>Pseudonocardiales</taxon>
        <taxon>Pseudonocardiaceae</taxon>
        <taxon>Amycolatopsis</taxon>
    </lineage>
</organism>
<dbReference type="Proteomes" id="UP001597417">
    <property type="component" value="Unassembled WGS sequence"/>
</dbReference>
<dbReference type="RefSeq" id="WP_378267464.1">
    <property type="nucleotide sequence ID" value="NZ_JBHUKR010000011.1"/>
</dbReference>
<evidence type="ECO:0000313" key="1">
    <source>
        <dbReference type="EMBL" id="MFD2419479.1"/>
    </source>
</evidence>
<dbReference type="EMBL" id="JBHUKR010000011">
    <property type="protein sequence ID" value="MFD2419479.1"/>
    <property type="molecule type" value="Genomic_DNA"/>
</dbReference>
<name>A0ABW5FXZ6_9PSEU</name>
<comment type="caution">
    <text evidence="1">The sequence shown here is derived from an EMBL/GenBank/DDBJ whole genome shotgun (WGS) entry which is preliminary data.</text>
</comment>
<evidence type="ECO:0008006" key="3">
    <source>
        <dbReference type="Google" id="ProtNLM"/>
    </source>
</evidence>
<protein>
    <recommendedName>
        <fullName evidence="3">MalT-like TPR region domain-containing protein</fullName>
    </recommendedName>
</protein>